<dbReference type="EMBL" id="QGDQ01000039">
    <property type="protein sequence ID" value="PWJ47280.1"/>
    <property type="molecule type" value="Genomic_DNA"/>
</dbReference>
<keyword evidence="1" id="KW-0436">Ligase</keyword>
<dbReference type="SUPFAM" id="SSF55144">
    <property type="entry name" value="LigT-like"/>
    <property type="match status" value="1"/>
</dbReference>
<organism evidence="1 2">
    <name type="scientific">Quadrisphaera granulorum</name>
    <dbReference type="NCBI Taxonomy" id="317664"/>
    <lineage>
        <taxon>Bacteria</taxon>
        <taxon>Bacillati</taxon>
        <taxon>Actinomycetota</taxon>
        <taxon>Actinomycetes</taxon>
        <taxon>Kineosporiales</taxon>
        <taxon>Kineosporiaceae</taxon>
        <taxon>Quadrisphaera</taxon>
    </lineage>
</organism>
<dbReference type="Gene3D" id="3.90.1140.10">
    <property type="entry name" value="Cyclic phosphodiesterase"/>
    <property type="match status" value="1"/>
</dbReference>
<dbReference type="InterPro" id="IPR050580">
    <property type="entry name" value="2H_phosphoesterase_YjcG-like"/>
</dbReference>
<dbReference type="AlphaFoldDB" id="A0A315ZQK5"/>
<dbReference type="GO" id="GO:0016874">
    <property type="term" value="F:ligase activity"/>
    <property type="evidence" value="ECO:0007669"/>
    <property type="project" value="UniProtKB-KW"/>
</dbReference>
<dbReference type="PANTHER" id="PTHR40037:SF1">
    <property type="entry name" value="PHOSPHOESTERASE SAOUHSC_00951-RELATED"/>
    <property type="match status" value="1"/>
</dbReference>
<evidence type="ECO:0000313" key="1">
    <source>
        <dbReference type="EMBL" id="PWJ47280.1"/>
    </source>
</evidence>
<protein>
    <submittedName>
        <fullName evidence="1">2'-5' RNA ligase</fullName>
    </submittedName>
</protein>
<keyword evidence="2" id="KW-1185">Reference proteome</keyword>
<dbReference type="InterPro" id="IPR009097">
    <property type="entry name" value="Cyclic_Pdiesterase"/>
</dbReference>
<gene>
    <name evidence="1" type="ORF">BXY45_13911</name>
</gene>
<accession>A0A315ZQK5</accession>
<evidence type="ECO:0000313" key="2">
    <source>
        <dbReference type="Proteomes" id="UP000245469"/>
    </source>
</evidence>
<dbReference type="Pfam" id="PF13563">
    <property type="entry name" value="2_5_RNA_ligase2"/>
    <property type="match status" value="1"/>
</dbReference>
<comment type="caution">
    <text evidence="1">The sequence shown here is derived from an EMBL/GenBank/DDBJ whole genome shotgun (WGS) entry which is preliminary data.</text>
</comment>
<name>A0A315ZQK5_9ACTN</name>
<proteinExistence type="predicted"/>
<dbReference type="PANTHER" id="PTHR40037">
    <property type="entry name" value="PHOSPHOESTERASE YJCG-RELATED"/>
    <property type="match status" value="1"/>
</dbReference>
<sequence length="205" mass="21472">MPMTTTARTTTAGGAVAPGGAQALTGVFSVVPGAGEVLIGVAIAVPQPWAGELEAWRRSFGDPLGATVPAHVTLVPPTAVRRADLPAVREHLARATAASGPFRVELDGADTFRPVTPVVYVRLAAGAGECADLEGRVRSGVLGTQRRFPFHPHVTVAQQLEDEVLDTACTQLAGYDAAFDVSEVDLYELGTDGRWRSVQTFRLGG</sequence>
<dbReference type="Proteomes" id="UP000245469">
    <property type="component" value="Unassembled WGS sequence"/>
</dbReference>
<reference evidence="1 2" key="1">
    <citation type="submission" date="2018-03" db="EMBL/GenBank/DDBJ databases">
        <title>Genomic Encyclopedia of Archaeal and Bacterial Type Strains, Phase II (KMG-II): from individual species to whole genera.</title>
        <authorList>
            <person name="Goeker M."/>
        </authorList>
    </citation>
    <scope>NUCLEOTIDE SEQUENCE [LARGE SCALE GENOMIC DNA]</scope>
    <source>
        <strain evidence="1 2">DSM 44889</strain>
    </source>
</reference>